<feature type="domain" description="Histidine kinase" evidence="8">
    <location>
        <begin position="181"/>
        <end position="385"/>
    </location>
</feature>
<dbReference type="EMBL" id="CP063164">
    <property type="protein sequence ID" value="QOR62849.1"/>
    <property type="molecule type" value="Genomic_DNA"/>
</dbReference>
<proteinExistence type="predicted"/>
<dbReference type="Pfam" id="PF02518">
    <property type="entry name" value="HATPase_c"/>
    <property type="match status" value="1"/>
</dbReference>
<dbReference type="InterPro" id="IPR004358">
    <property type="entry name" value="Sig_transdc_His_kin-like_C"/>
</dbReference>
<evidence type="ECO:0000256" key="3">
    <source>
        <dbReference type="ARBA" id="ARBA00022553"/>
    </source>
</evidence>
<dbReference type="Proteomes" id="UP000595074">
    <property type="component" value="Chromosome"/>
</dbReference>
<dbReference type="CDD" id="cd00082">
    <property type="entry name" value="HisKA"/>
    <property type="match status" value="1"/>
</dbReference>
<evidence type="ECO:0000313" key="9">
    <source>
        <dbReference type="EMBL" id="QOR62849.1"/>
    </source>
</evidence>
<dbReference type="GO" id="GO:0000155">
    <property type="term" value="F:phosphorelay sensor kinase activity"/>
    <property type="evidence" value="ECO:0007669"/>
    <property type="project" value="InterPro"/>
</dbReference>
<keyword evidence="7" id="KW-0472">Membrane</keyword>
<evidence type="ECO:0000259" key="8">
    <source>
        <dbReference type="PROSITE" id="PS50109"/>
    </source>
</evidence>
<evidence type="ECO:0000313" key="10">
    <source>
        <dbReference type="Proteomes" id="UP000595074"/>
    </source>
</evidence>
<dbReference type="SMART" id="SM00388">
    <property type="entry name" value="HisKA"/>
    <property type="match status" value="1"/>
</dbReference>
<dbReference type="InterPro" id="IPR003594">
    <property type="entry name" value="HATPase_dom"/>
</dbReference>
<dbReference type="Pfam" id="PF00512">
    <property type="entry name" value="HisKA"/>
    <property type="match status" value="1"/>
</dbReference>
<dbReference type="RefSeq" id="WP_197549666.1">
    <property type="nucleotide sequence ID" value="NZ_CP063164.1"/>
</dbReference>
<dbReference type="SUPFAM" id="SSF55874">
    <property type="entry name" value="ATPase domain of HSP90 chaperone/DNA topoisomerase II/histidine kinase"/>
    <property type="match status" value="1"/>
</dbReference>
<evidence type="ECO:0000256" key="2">
    <source>
        <dbReference type="ARBA" id="ARBA00012438"/>
    </source>
</evidence>
<protein>
    <recommendedName>
        <fullName evidence="2">histidine kinase</fullName>
        <ecNumber evidence="2">2.7.13.3</ecNumber>
    </recommendedName>
</protein>
<dbReference type="InterPro" id="IPR036890">
    <property type="entry name" value="HATPase_C_sf"/>
</dbReference>
<keyword evidence="6" id="KW-0902">Two-component regulatory system</keyword>
<name>A0A7M1S806_9BACT</name>
<evidence type="ECO:0000256" key="4">
    <source>
        <dbReference type="ARBA" id="ARBA00022679"/>
    </source>
</evidence>
<keyword evidence="3" id="KW-0597">Phosphoprotein</keyword>
<dbReference type="EC" id="2.7.13.3" evidence="2"/>
<evidence type="ECO:0000256" key="1">
    <source>
        <dbReference type="ARBA" id="ARBA00000085"/>
    </source>
</evidence>
<organism evidence="9 10">
    <name type="scientific">Sulfurovum indicum</name>
    <dbReference type="NCBI Taxonomy" id="2779528"/>
    <lineage>
        <taxon>Bacteria</taxon>
        <taxon>Pseudomonadati</taxon>
        <taxon>Campylobacterota</taxon>
        <taxon>Epsilonproteobacteria</taxon>
        <taxon>Campylobacterales</taxon>
        <taxon>Sulfurovaceae</taxon>
        <taxon>Sulfurovum</taxon>
    </lineage>
</organism>
<evidence type="ECO:0000256" key="5">
    <source>
        <dbReference type="ARBA" id="ARBA00022777"/>
    </source>
</evidence>
<evidence type="ECO:0000256" key="6">
    <source>
        <dbReference type="ARBA" id="ARBA00023012"/>
    </source>
</evidence>
<evidence type="ECO:0000256" key="7">
    <source>
        <dbReference type="SAM" id="Phobius"/>
    </source>
</evidence>
<reference evidence="9 10" key="1">
    <citation type="submission" date="2020-10" db="EMBL/GenBank/DDBJ databases">
        <title>The genome of sulfurovum sp.</title>
        <authorList>
            <person name="Xie S."/>
            <person name="Shao Z."/>
            <person name="Jiang L."/>
        </authorList>
    </citation>
    <scope>NUCLEOTIDE SEQUENCE [LARGE SCALE GENOMIC DNA]</scope>
    <source>
        <strain evidence="9 10">ST-419</strain>
    </source>
</reference>
<dbReference type="PROSITE" id="PS50109">
    <property type="entry name" value="HIS_KIN"/>
    <property type="match status" value="1"/>
</dbReference>
<feature type="transmembrane region" description="Helical" evidence="7">
    <location>
        <begin position="7"/>
        <end position="31"/>
    </location>
</feature>
<dbReference type="SMART" id="SM00387">
    <property type="entry name" value="HATPase_c"/>
    <property type="match status" value="1"/>
</dbReference>
<dbReference type="KEGG" id="sinu:IMZ28_05130"/>
<dbReference type="InterPro" id="IPR003661">
    <property type="entry name" value="HisK_dim/P_dom"/>
</dbReference>
<dbReference type="InterPro" id="IPR036097">
    <property type="entry name" value="HisK_dim/P_sf"/>
</dbReference>
<sequence length="387" mass="45269">MKASTKTLIFFMVIYLGSIGALGSVIGYLYYHSEKYKLVENLHMQMRYKARDINSKLEYYHNLESEEFTFYEEGYGIALYDKNKALIASTFDDKIDFSQLFYHKGLDYYLVESIIKEYLNVKYIVIKKTLPIEKLDQILEQIWIVALFGFVFLLFIALLLSKIMLYPLRQAIQTLKQFIKDTAHEMNTPISTILMSQEHMPKENLSPKQLRALDRIEIATKTLSQLYNDLTFISFHTHINYEDTKINLKDIIEERIRYMETMIQFKKIEIECHMIPKEILMDRRKVVLLIDNLLSNAIKFSRQGGYIRIDLCSEQLSIQDNGIGIKEDEKKKIFKRFESTSTQTGGFGLGLDIVSQICREYGIKIEVDSVFSKGSTFTLIFPKQSHK</sequence>
<feature type="transmembrane region" description="Helical" evidence="7">
    <location>
        <begin position="142"/>
        <end position="160"/>
    </location>
</feature>
<dbReference type="SUPFAM" id="SSF47384">
    <property type="entry name" value="Homodimeric domain of signal transducing histidine kinase"/>
    <property type="match status" value="1"/>
</dbReference>
<keyword evidence="4" id="KW-0808">Transferase</keyword>
<gene>
    <name evidence="9" type="ORF">IMZ28_05130</name>
</gene>
<accession>A0A7M1S806</accession>
<dbReference type="InterPro" id="IPR005467">
    <property type="entry name" value="His_kinase_dom"/>
</dbReference>
<keyword evidence="7" id="KW-1133">Transmembrane helix</keyword>
<keyword evidence="10" id="KW-1185">Reference proteome</keyword>
<keyword evidence="7" id="KW-0812">Transmembrane</keyword>
<dbReference type="PRINTS" id="PR00344">
    <property type="entry name" value="BCTRLSENSOR"/>
</dbReference>
<dbReference type="AlphaFoldDB" id="A0A7M1S806"/>
<dbReference type="PANTHER" id="PTHR43711:SF1">
    <property type="entry name" value="HISTIDINE KINASE 1"/>
    <property type="match status" value="1"/>
</dbReference>
<keyword evidence="5 9" id="KW-0418">Kinase</keyword>
<dbReference type="Gene3D" id="3.30.565.10">
    <property type="entry name" value="Histidine kinase-like ATPase, C-terminal domain"/>
    <property type="match status" value="1"/>
</dbReference>
<dbReference type="InterPro" id="IPR050736">
    <property type="entry name" value="Sensor_HK_Regulatory"/>
</dbReference>
<dbReference type="PANTHER" id="PTHR43711">
    <property type="entry name" value="TWO-COMPONENT HISTIDINE KINASE"/>
    <property type="match status" value="1"/>
</dbReference>
<dbReference type="Gene3D" id="1.10.287.130">
    <property type="match status" value="1"/>
</dbReference>
<comment type="catalytic activity">
    <reaction evidence="1">
        <text>ATP + protein L-histidine = ADP + protein N-phospho-L-histidine.</text>
        <dbReference type="EC" id="2.7.13.3"/>
    </reaction>
</comment>